<accession>A0A165JUX9</accession>
<proteinExistence type="predicted"/>
<evidence type="ECO:0000313" key="2">
    <source>
        <dbReference type="Proteomes" id="UP000077266"/>
    </source>
</evidence>
<organism evidence="1 2">
    <name type="scientific">Exidia glandulosa HHB12029</name>
    <dbReference type="NCBI Taxonomy" id="1314781"/>
    <lineage>
        <taxon>Eukaryota</taxon>
        <taxon>Fungi</taxon>
        <taxon>Dikarya</taxon>
        <taxon>Basidiomycota</taxon>
        <taxon>Agaricomycotina</taxon>
        <taxon>Agaricomycetes</taxon>
        <taxon>Auriculariales</taxon>
        <taxon>Exidiaceae</taxon>
        <taxon>Exidia</taxon>
    </lineage>
</organism>
<dbReference type="AlphaFoldDB" id="A0A165JUX9"/>
<reference evidence="1 2" key="1">
    <citation type="journal article" date="2016" name="Mol. Biol. Evol.">
        <title>Comparative Genomics of Early-Diverging Mushroom-Forming Fungi Provides Insights into the Origins of Lignocellulose Decay Capabilities.</title>
        <authorList>
            <person name="Nagy L.G."/>
            <person name="Riley R."/>
            <person name="Tritt A."/>
            <person name="Adam C."/>
            <person name="Daum C."/>
            <person name="Floudas D."/>
            <person name="Sun H."/>
            <person name="Yadav J.S."/>
            <person name="Pangilinan J."/>
            <person name="Larsson K.H."/>
            <person name="Matsuura K."/>
            <person name="Barry K."/>
            <person name="Labutti K."/>
            <person name="Kuo R."/>
            <person name="Ohm R.A."/>
            <person name="Bhattacharya S.S."/>
            <person name="Shirouzu T."/>
            <person name="Yoshinaga Y."/>
            <person name="Martin F.M."/>
            <person name="Grigoriev I.V."/>
            <person name="Hibbett D.S."/>
        </authorList>
    </citation>
    <scope>NUCLEOTIDE SEQUENCE [LARGE SCALE GENOMIC DNA]</scope>
    <source>
        <strain evidence="1 2">HHB12029</strain>
    </source>
</reference>
<dbReference type="InParanoid" id="A0A165JUX9"/>
<sequence length="168" mass="18645">MTPEEIIDVEQSIIKREAVRCKLHRLPYGWADSEELFLRRFRALLLPTSMARTIWILIPVKDDDPCPSTRSLDLHLWIPEHICVGTVELEPNGCSVSIFADAAFSASPLNQCIEALTLGAAALSGDFIIVKHLTEPREVVDMSNGDEQPATDALLRFLESLVVNAAHV</sequence>
<keyword evidence="2" id="KW-1185">Reference proteome</keyword>
<protein>
    <submittedName>
        <fullName evidence="1">Uncharacterized protein</fullName>
    </submittedName>
</protein>
<gene>
    <name evidence="1" type="ORF">EXIGLDRAFT_766281</name>
</gene>
<evidence type="ECO:0000313" key="1">
    <source>
        <dbReference type="EMBL" id="KZV95367.1"/>
    </source>
</evidence>
<dbReference type="Proteomes" id="UP000077266">
    <property type="component" value="Unassembled WGS sequence"/>
</dbReference>
<dbReference type="EMBL" id="KV425958">
    <property type="protein sequence ID" value="KZV95367.1"/>
    <property type="molecule type" value="Genomic_DNA"/>
</dbReference>
<name>A0A165JUX9_EXIGL</name>